<protein>
    <submittedName>
        <fullName evidence="2">Uncharacterized protein</fullName>
    </submittedName>
</protein>
<evidence type="ECO:0000256" key="1">
    <source>
        <dbReference type="SAM" id="SignalP"/>
    </source>
</evidence>
<feature type="signal peptide" evidence="1">
    <location>
        <begin position="1"/>
        <end position="20"/>
    </location>
</feature>
<dbReference type="AlphaFoldDB" id="A0A1T4RFM8"/>
<evidence type="ECO:0000313" key="3">
    <source>
        <dbReference type="Proteomes" id="UP000190061"/>
    </source>
</evidence>
<proteinExistence type="predicted"/>
<feature type="chain" id="PRO_5012526982" evidence="1">
    <location>
        <begin position="21"/>
        <end position="151"/>
    </location>
</feature>
<dbReference type="EMBL" id="FUXP01000008">
    <property type="protein sequence ID" value="SKA14753.1"/>
    <property type="molecule type" value="Genomic_DNA"/>
</dbReference>
<keyword evidence="3" id="KW-1185">Reference proteome</keyword>
<accession>A0A1T4RFM8</accession>
<evidence type="ECO:0000313" key="2">
    <source>
        <dbReference type="EMBL" id="SKA14753.1"/>
    </source>
</evidence>
<dbReference type="Proteomes" id="UP000190061">
    <property type="component" value="Unassembled WGS sequence"/>
</dbReference>
<organism evidence="2 3">
    <name type="scientific">Lysobacter spongiicola DSM 21749</name>
    <dbReference type="NCBI Taxonomy" id="1122188"/>
    <lineage>
        <taxon>Bacteria</taxon>
        <taxon>Pseudomonadati</taxon>
        <taxon>Pseudomonadota</taxon>
        <taxon>Gammaproteobacteria</taxon>
        <taxon>Lysobacterales</taxon>
        <taxon>Lysobacteraceae</taxon>
        <taxon>Novilysobacter</taxon>
    </lineage>
</organism>
<keyword evidence="1" id="KW-0732">Signal</keyword>
<dbReference type="STRING" id="1122188.SAMN02745674_02160"/>
<gene>
    <name evidence="2" type="ORF">SAMN02745674_02160</name>
</gene>
<sequence>MKRKITVLVAGLLMVGTAQAGQSLSCQIKERAQEGVAFSWSHAHGEAEGPDTIPTAIGVIGQTEGPGFTTAITLNGELIALPPEHAGLVRYGKVYAIDDQVALAYLVERSHDSSASPSELVFLVDASGTVSNLELQPGNAEPAAGHCNLIQ</sequence>
<dbReference type="RefSeq" id="WP_078758715.1">
    <property type="nucleotide sequence ID" value="NZ_FUXP01000008.1"/>
</dbReference>
<reference evidence="2 3" key="1">
    <citation type="submission" date="2017-02" db="EMBL/GenBank/DDBJ databases">
        <authorList>
            <person name="Peterson S.W."/>
        </authorList>
    </citation>
    <scope>NUCLEOTIDE SEQUENCE [LARGE SCALE GENOMIC DNA]</scope>
    <source>
        <strain evidence="2 3">DSM 21749</strain>
    </source>
</reference>
<name>A0A1T4RFM8_9GAMM</name>